<feature type="region of interest" description="Disordered" evidence="1">
    <location>
        <begin position="1"/>
        <end position="76"/>
    </location>
</feature>
<reference evidence="3" key="1">
    <citation type="submission" date="2013-03" db="EMBL/GenBank/DDBJ databases">
        <title>The Genome Sequence of Anopheles epiroticus epiroticus2.</title>
        <authorList>
            <consortium name="The Broad Institute Genomics Platform"/>
            <person name="Neafsey D.E."/>
            <person name="Howell P."/>
            <person name="Walker B."/>
            <person name="Young S.K."/>
            <person name="Zeng Q."/>
            <person name="Gargeya S."/>
            <person name="Fitzgerald M."/>
            <person name="Haas B."/>
            <person name="Abouelleil A."/>
            <person name="Allen A.W."/>
            <person name="Alvarado L."/>
            <person name="Arachchi H.M."/>
            <person name="Berlin A.M."/>
            <person name="Chapman S.B."/>
            <person name="Gainer-Dewar J."/>
            <person name="Goldberg J."/>
            <person name="Griggs A."/>
            <person name="Gujja S."/>
            <person name="Hansen M."/>
            <person name="Howarth C."/>
            <person name="Imamovic A."/>
            <person name="Ireland A."/>
            <person name="Larimer J."/>
            <person name="McCowan C."/>
            <person name="Murphy C."/>
            <person name="Pearson M."/>
            <person name="Poon T.W."/>
            <person name="Priest M."/>
            <person name="Roberts A."/>
            <person name="Saif S."/>
            <person name="Shea T."/>
            <person name="Sisk P."/>
            <person name="Sykes S."/>
            <person name="Wortman J."/>
            <person name="Nusbaum C."/>
            <person name="Birren B."/>
        </authorList>
    </citation>
    <scope>NUCLEOTIDE SEQUENCE [LARGE SCALE GENOMIC DNA]</scope>
    <source>
        <strain evidence="3">Epiroticus2</strain>
    </source>
</reference>
<dbReference type="Proteomes" id="UP000075885">
    <property type="component" value="Unassembled WGS sequence"/>
</dbReference>
<sequence>MEYSGSPGPYQYQQHDQQQQHHQATRQRQGQQDFEQISPGYNLDSEDTYSGSPNNFQDYQNNFVDSPPDSKEPALIKEPYTFYHLWKA</sequence>
<feature type="compositionally biased region" description="Polar residues" evidence="1">
    <location>
        <begin position="48"/>
        <end position="64"/>
    </location>
</feature>
<dbReference type="VEuPathDB" id="VectorBase:AEPI006554"/>
<dbReference type="AlphaFoldDB" id="A0A182PHZ3"/>
<keyword evidence="3" id="KW-1185">Reference proteome</keyword>
<accession>A0A182PHZ3</accession>
<dbReference type="STRING" id="199890.A0A182PHZ3"/>
<name>A0A182PHZ3_9DIPT</name>
<reference evidence="2" key="2">
    <citation type="submission" date="2020-05" db="UniProtKB">
        <authorList>
            <consortium name="EnsemblMetazoa"/>
        </authorList>
    </citation>
    <scope>IDENTIFICATION</scope>
    <source>
        <strain evidence="2">Epiroticus2</strain>
    </source>
</reference>
<proteinExistence type="predicted"/>
<evidence type="ECO:0000313" key="3">
    <source>
        <dbReference type="Proteomes" id="UP000075885"/>
    </source>
</evidence>
<feature type="compositionally biased region" description="Low complexity" evidence="1">
    <location>
        <begin position="11"/>
        <end position="32"/>
    </location>
</feature>
<protein>
    <submittedName>
        <fullName evidence="2">Uncharacterized protein</fullName>
    </submittedName>
</protein>
<organism evidence="2 3">
    <name type="scientific">Anopheles epiroticus</name>
    <dbReference type="NCBI Taxonomy" id="199890"/>
    <lineage>
        <taxon>Eukaryota</taxon>
        <taxon>Metazoa</taxon>
        <taxon>Ecdysozoa</taxon>
        <taxon>Arthropoda</taxon>
        <taxon>Hexapoda</taxon>
        <taxon>Insecta</taxon>
        <taxon>Pterygota</taxon>
        <taxon>Neoptera</taxon>
        <taxon>Endopterygota</taxon>
        <taxon>Diptera</taxon>
        <taxon>Nematocera</taxon>
        <taxon>Culicoidea</taxon>
        <taxon>Culicidae</taxon>
        <taxon>Anophelinae</taxon>
        <taxon>Anopheles</taxon>
    </lineage>
</organism>
<evidence type="ECO:0000313" key="2">
    <source>
        <dbReference type="EnsemblMetazoa" id="AEPI006554-PA"/>
    </source>
</evidence>
<evidence type="ECO:0000256" key="1">
    <source>
        <dbReference type="SAM" id="MobiDB-lite"/>
    </source>
</evidence>
<dbReference type="EnsemblMetazoa" id="AEPI006554-RA">
    <property type="protein sequence ID" value="AEPI006554-PA"/>
    <property type="gene ID" value="AEPI006554"/>
</dbReference>